<evidence type="ECO:0000313" key="9">
    <source>
        <dbReference type="EMBL" id="ROR55358.1"/>
    </source>
</evidence>
<feature type="domain" description="PhoU" evidence="8">
    <location>
        <begin position="17"/>
        <end position="103"/>
    </location>
</feature>
<dbReference type="InterPro" id="IPR038078">
    <property type="entry name" value="PhoU-like_sf"/>
</dbReference>
<dbReference type="PIRSF" id="PIRSF003107">
    <property type="entry name" value="PhoU"/>
    <property type="match status" value="1"/>
</dbReference>
<protein>
    <recommendedName>
        <fullName evidence="7">Phosphate-specific transport system accessory protein PhoU</fullName>
    </recommendedName>
</protein>
<dbReference type="FunFam" id="1.20.58.220:FF:000004">
    <property type="entry name" value="Phosphate-specific transport system accessory protein PhoU"/>
    <property type="match status" value="1"/>
</dbReference>
<dbReference type="EMBL" id="RKHG01000001">
    <property type="protein sequence ID" value="ROR55358.1"/>
    <property type="molecule type" value="Genomic_DNA"/>
</dbReference>
<evidence type="ECO:0000259" key="8">
    <source>
        <dbReference type="Pfam" id="PF01895"/>
    </source>
</evidence>
<dbReference type="GO" id="GO:0006817">
    <property type="term" value="P:phosphate ion transport"/>
    <property type="evidence" value="ECO:0007669"/>
    <property type="project" value="UniProtKB-KW"/>
</dbReference>
<name>A0A3N1ZX98_9ACTN</name>
<dbReference type="AlphaFoldDB" id="A0A3N1ZX98"/>
<dbReference type="Pfam" id="PF01895">
    <property type="entry name" value="PhoU"/>
    <property type="match status" value="2"/>
</dbReference>
<dbReference type="GO" id="GO:0030643">
    <property type="term" value="P:intracellular phosphate ion homeostasis"/>
    <property type="evidence" value="ECO:0007669"/>
    <property type="project" value="InterPro"/>
</dbReference>
<feature type="domain" description="PhoU" evidence="8">
    <location>
        <begin position="122"/>
        <end position="203"/>
    </location>
</feature>
<comment type="similarity">
    <text evidence="2 7">Belongs to the PhoU family.</text>
</comment>
<evidence type="ECO:0000256" key="5">
    <source>
        <dbReference type="ARBA" id="ARBA00022490"/>
    </source>
</evidence>
<comment type="caution">
    <text evidence="9">The sequence shown here is derived from an EMBL/GenBank/DDBJ whole genome shotgun (WGS) entry which is preliminary data.</text>
</comment>
<organism evidence="9 10">
    <name type="scientific">Luteococcus japonicus</name>
    <dbReference type="NCBI Taxonomy" id="33984"/>
    <lineage>
        <taxon>Bacteria</taxon>
        <taxon>Bacillati</taxon>
        <taxon>Actinomycetota</taxon>
        <taxon>Actinomycetes</taxon>
        <taxon>Propionibacteriales</taxon>
        <taxon>Propionibacteriaceae</taxon>
        <taxon>Luteococcus</taxon>
    </lineage>
</organism>
<accession>A0A3N1ZX98</accession>
<dbReference type="InterPro" id="IPR026022">
    <property type="entry name" value="PhoU_dom"/>
</dbReference>
<dbReference type="SUPFAM" id="SSF109755">
    <property type="entry name" value="PhoU-like"/>
    <property type="match status" value="1"/>
</dbReference>
<sequence length="221" mass="24774">MRETYHEELNDVVNQLVSMSSNVRTQVHDATRALLEADLRIAERVIADDARLDAMHEQIEKQCFQLLARQAPVAGELRTIVAALRMVFELARMGDLAAHVAKIARLRYPEHAVPAPLEANFTRMAQLADAMIAAAGRTLDDRDVEEASKLAENDEEMDELRAEQFKVLLADDWEHGVEMAVDAALLGRYYERIADHAVAMGRRIIYVITGEAPDGENWPNA</sequence>
<keyword evidence="4 7" id="KW-0813">Transport</keyword>
<dbReference type="GO" id="GO:0045936">
    <property type="term" value="P:negative regulation of phosphate metabolic process"/>
    <property type="evidence" value="ECO:0007669"/>
    <property type="project" value="InterPro"/>
</dbReference>
<dbReference type="InterPro" id="IPR028366">
    <property type="entry name" value="PhoU"/>
</dbReference>
<comment type="subcellular location">
    <subcellularLocation>
        <location evidence="1 7">Cytoplasm</location>
    </subcellularLocation>
</comment>
<evidence type="ECO:0000256" key="7">
    <source>
        <dbReference type="PIRNR" id="PIRNR003107"/>
    </source>
</evidence>
<dbReference type="Gene3D" id="1.20.58.220">
    <property type="entry name" value="Phosphate transport system protein phou homolog 2, domain 2"/>
    <property type="match status" value="1"/>
</dbReference>
<gene>
    <name evidence="9" type="ORF">EDD41_2622</name>
</gene>
<dbReference type="RefSeq" id="WP_123576188.1">
    <property type="nucleotide sequence ID" value="NZ_RKHG01000001.1"/>
</dbReference>
<evidence type="ECO:0000256" key="1">
    <source>
        <dbReference type="ARBA" id="ARBA00004496"/>
    </source>
</evidence>
<evidence type="ECO:0000313" key="10">
    <source>
        <dbReference type="Proteomes" id="UP000275749"/>
    </source>
</evidence>
<dbReference type="Proteomes" id="UP000275749">
    <property type="component" value="Unassembled WGS sequence"/>
</dbReference>
<evidence type="ECO:0000256" key="4">
    <source>
        <dbReference type="ARBA" id="ARBA00022448"/>
    </source>
</evidence>
<evidence type="ECO:0000256" key="2">
    <source>
        <dbReference type="ARBA" id="ARBA00008107"/>
    </source>
</evidence>
<comment type="function">
    <text evidence="7">Plays a role in the regulation of phosphate uptake.</text>
</comment>
<dbReference type="NCBIfam" id="TIGR02135">
    <property type="entry name" value="phoU_full"/>
    <property type="match status" value="1"/>
</dbReference>
<dbReference type="PANTHER" id="PTHR42930">
    <property type="entry name" value="PHOSPHATE-SPECIFIC TRANSPORT SYSTEM ACCESSORY PROTEIN PHOU"/>
    <property type="match status" value="1"/>
</dbReference>
<comment type="subunit">
    <text evidence="3 7">Homodimer.</text>
</comment>
<keyword evidence="6 7" id="KW-0592">Phosphate transport</keyword>
<evidence type="ECO:0000256" key="3">
    <source>
        <dbReference type="ARBA" id="ARBA00011738"/>
    </source>
</evidence>
<evidence type="ECO:0000256" key="6">
    <source>
        <dbReference type="ARBA" id="ARBA00022592"/>
    </source>
</evidence>
<proteinExistence type="inferred from homology"/>
<dbReference type="GO" id="GO:0005737">
    <property type="term" value="C:cytoplasm"/>
    <property type="evidence" value="ECO:0007669"/>
    <property type="project" value="UniProtKB-SubCell"/>
</dbReference>
<reference evidence="9 10" key="1">
    <citation type="submission" date="2018-11" db="EMBL/GenBank/DDBJ databases">
        <title>Sequencing the genomes of 1000 actinobacteria strains.</title>
        <authorList>
            <person name="Klenk H.-P."/>
        </authorList>
    </citation>
    <scope>NUCLEOTIDE SEQUENCE [LARGE SCALE GENOMIC DNA]</scope>
    <source>
        <strain evidence="9 10">DSM 10546</strain>
    </source>
</reference>
<dbReference type="PANTHER" id="PTHR42930:SF3">
    <property type="entry name" value="PHOSPHATE-SPECIFIC TRANSPORT SYSTEM ACCESSORY PROTEIN PHOU"/>
    <property type="match status" value="1"/>
</dbReference>
<keyword evidence="5 7" id="KW-0963">Cytoplasm</keyword>